<protein>
    <submittedName>
        <fullName evidence="7">Uncharacterized protein</fullName>
    </submittedName>
</protein>
<evidence type="ECO:0000256" key="1">
    <source>
        <dbReference type="ARBA" id="ARBA00022737"/>
    </source>
</evidence>
<accession>I1R057</accession>
<evidence type="ECO:0000313" key="7">
    <source>
        <dbReference type="EnsemblPlants" id="ORGLA11G0114900.1"/>
    </source>
</evidence>
<dbReference type="Proteomes" id="UP000007306">
    <property type="component" value="Chromosome 11"/>
</dbReference>
<evidence type="ECO:0000313" key="8">
    <source>
        <dbReference type="Proteomes" id="UP000007306"/>
    </source>
</evidence>
<keyword evidence="2" id="KW-0547">Nucleotide-binding</keyword>
<proteinExistence type="predicted"/>
<dbReference type="CDD" id="cd14798">
    <property type="entry name" value="RX-CC_like"/>
    <property type="match status" value="1"/>
</dbReference>
<feature type="domain" description="NB-ARC" evidence="5">
    <location>
        <begin position="121"/>
        <end position="303"/>
    </location>
</feature>
<evidence type="ECO:0000259" key="6">
    <source>
        <dbReference type="Pfam" id="PF23598"/>
    </source>
</evidence>
<dbReference type="InterPro" id="IPR027417">
    <property type="entry name" value="P-loop_NTPase"/>
</dbReference>
<dbReference type="Gene3D" id="1.20.5.4130">
    <property type="match status" value="1"/>
</dbReference>
<feature type="domain" description="Disease resistance R13L4/SHOC-2-like LRR" evidence="6">
    <location>
        <begin position="324"/>
        <end position="694"/>
    </location>
</feature>
<dbReference type="Gramene" id="ORGLA11G0114900.1">
    <property type="protein sequence ID" value="ORGLA11G0114900.1"/>
    <property type="gene ID" value="ORGLA11G0114900"/>
</dbReference>
<sequence>MKQVRDIAYDMEDCVDDFAHRLRHDPRGDGCLVEVYRALYEIYTCRPRRDIAAKLAELKNRAQQVGERRLRYGVVLNPMPPQREARNGATQVGNQTTGENQVAGRRLITVKEPIGVARAIEKLEAWMKSRSHNNRGVLAIHGFGGGGKSTIAAALYRKHGQKFDCRAWVTMPQKFDDRAVLRSILSQVMLPATASGGGDRRRRGGSRHAKIETMSQEQLIKGLKNHLQNKSYILVVDDVRSAEAWQTIRQYLPDEEGSRVVVTTRFEAVAGECILDRQKDMLHHVDRLSDEDAKRLFQESVSESIHSSDVKHAKETMDRMNLSHVRSVTVFGSLNQLPFMSLKLGIVQVLDLEGCKGFKKQHVKDIFKMLLLKYLNLRGTDINSIPSKIGKLRYLETLDIRDTNVQKLPDAIVQLERLTSILGGNTMAQVTLKLPAEATKKPLRTLHILSGIEITGEPTSVNDFHGYTALRKLGIHKLQIQEGTPGFKALLSSIQYIGGSSLKNLLINDESSGFIDALDSLTSPPRYFHSIQLYGMFIKVPRWIAHLTELKNLTLSVTVLRTDTLELLQKLPRMFCLIFSSWTSSKDLDLVDILEKNKSDSEGQILVKHGGFDCLKLLRLDAPLLPLLVFSERAMGNLERLDMKFNTLEGVFGMDNLASLREVHMTAGEKAGEITKSIVRELEAEAGKYANTPRVVVYELAGRGSRSHTPNDPE</sequence>
<dbReference type="InterPro" id="IPR055414">
    <property type="entry name" value="LRR_R13L4/SHOC2-like"/>
</dbReference>
<reference evidence="7 8" key="2">
    <citation type="submission" date="2018-04" db="EMBL/GenBank/DDBJ databases">
        <title>OglaRS2 (Oryza glaberrima Reference Sequence Version 2).</title>
        <authorList>
            <person name="Zhang J."/>
            <person name="Kudrna D."/>
            <person name="Lee S."/>
            <person name="Talag J."/>
            <person name="Rajasekar S."/>
            <person name="Wing R.A."/>
        </authorList>
    </citation>
    <scope>NUCLEOTIDE SEQUENCE [LARGE SCALE GENOMIC DNA]</scope>
    <source>
        <strain evidence="7 8">cv. IRGC 96717</strain>
    </source>
</reference>
<dbReference type="Pfam" id="PF00931">
    <property type="entry name" value="NB-ARC"/>
    <property type="match status" value="1"/>
</dbReference>
<dbReference type="InterPro" id="IPR002182">
    <property type="entry name" value="NB-ARC"/>
</dbReference>
<dbReference type="eggNOG" id="KOG4658">
    <property type="taxonomic scope" value="Eukaryota"/>
</dbReference>
<keyword evidence="1" id="KW-0677">Repeat</keyword>
<dbReference type="Pfam" id="PF23598">
    <property type="entry name" value="LRR_14"/>
    <property type="match status" value="1"/>
</dbReference>
<keyword evidence="3" id="KW-0611">Plant defense</keyword>
<dbReference type="AlphaFoldDB" id="I1R057"/>
<organism evidence="7 8">
    <name type="scientific">Oryza glaberrima</name>
    <name type="common">African rice</name>
    <dbReference type="NCBI Taxonomy" id="4538"/>
    <lineage>
        <taxon>Eukaryota</taxon>
        <taxon>Viridiplantae</taxon>
        <taxon>Streptophyta</taxon>
        <taxon>Embryophyta</taxon>
        <taxon>Tracheophyta</taxon>
        <taxon>Spermatophyta</taxon>
        <taxon>Magnoliopsida</taxon>
        <taxon>Liliopsida</taxon>
        <taxon>Poales</taxon>
        <taxon>Poaceae</taxon>
        <taxon>BOP clade</taxon>
        <taxon>Oryzoideae</taxon>
        <taxon>Oryzeae</taxon>
        <taxon>Oryzinae</taxon>
        <taxon>Oryza</taxon>
    </lineage>
</organism>
<dbReference type="PANTHER" id="PTHR19338">
    <property type="entry name" value="TRANSLOCASE OF INNER MITOCHONDRIAL MEMBRANE 13 HOMOLOG"/>
    <property type="match status" value="1"/>
</dbReference>
<dbReference type="PRINTS" id="PR00364">
    <property type="entry name" value="DISEASERSIST"/>
</dbReference>
<evidence type="ECO:0000259" key="5">
    <source>
        <dbReference type="Pfam" id="PF00931"/>
    </source>
</evidence>
<dbReference type="SUPFAM" id="SSF52540">
    <property type="entry name" value="P-loop containing nucleoside triphosphate hydrolases"/>
    <property type="match status" value="1"/>
</dbReference>
<reference evidence="7" key="1">
    <citation type="submission" date="2015-06" db="UniProtKB">
        <authorList>
            <consortium name="EnsemblPlants"/>
        </authorList>
    </citation>
    <scope>IDENTIFICATION</scope>
</reference>
<evidence type="ECO:0000256" key="2">
    <source>
        <dbReference type="ARBA" id="ARBA00022741"/>
    </source>
</evidence>
<dbReference type="GO" id="GO:0043531">
    <property type="term" value="F:ADP binding"/>
    <property type="evidence" value="ECO:0007669"/>
    <property type="project" value="InterPro"/>
</dbReference>
<dbReference type="GO" id="GO:0006952">
    <property type="term" value="P:defense response"/>
    <property type="evidence" value="ECO:0007669"/>
    <property type="project" value="UniProtKB-KW"/>
</dbReference>
<dbReference type="Gene3D" id="3.40.50.300">
    <property type="entry name" value="P-loop containing nucleotide triphosphate hydrolases"/>
    <property type="match status" value="1"/>
</dbReference>
<dbReference type="STRING" id="4538.I1R057"/>
<evidence type="ECO:0000256" key="4">
    <source>
        <dbReference type="SAM" id="MobiDB-lite"/>
    </source>
</evidence>
<dbReference type="Gene3D" id="3.80.10.10">
    <property type="entry name" value="Ribonuclease Inhibitor"/>
    <property type="match status" value="1"/>
</dbReference>
<dbReference type="HOGENOM" id="CLU_000837_25_2_1"/>
<feature type="compositionally biased region" description="Polar residues" evidence="4">
    <location>
        <begin position="88"/>
        <end position="100"/>
    </location>
</feature>
<keyword evidence="8" id="KW-1185">Reference proteome</keyword>
<dbReference type="PANTHER" id="PTHR19338:SF47">
    <property type="entry name" value="OS11G0687900 PROTEIN"/>
    <property type="match status" value="1"/>
</dbReference>
<dbReference type="EnsemblPlants" id="ORGLA11G0114900.1">
    <property type="protein sequence ID" value="ORGLA11G0114900.1"/>
    <property type="gene ID" value="ORGLA11G0114900"/>
</dbReference>
<evidence type="ECO:0000256" key="3">
    <source>
        <dbReference type="ARBA" id="ARBA00022821"/>
    </source>
</evidence>
<name>I1R057_ORYGL</name>
<dbReference type="InterPro" id="IPR038005">
    <property type="entry name" value="RX-like_CC"/>
</dbReference>
<dbReference type="OMA" id="WIKELHR"/>
<dbReference type="InterPro" id="IPR032675">
    <property type="entry name" value="LRR_dom_sf"/>
</dbReference>
<feature type="region of interest" description="Disordered" evidence="4">
    <location>
        <begin position="79"/>
        <end position="100"/>
    </location>
</feature>
<dbReference type="SUPFAM" id="SSF52058">
    <property type="entry name" value="L domain-like"/>
    <property type="match status" value="1"/>
</dbReference>